<sequence length="261" mass="29807">MNAESLFSVEFTRCARRTPRLTYDTRSLSAREPDRPQVSPKSRRKLPTTPTESTNRLNVVFGQLHCTTSWDRLSTADHRPIYLNVTPDYCPSPVRSPSPVQSSAMQKTSLLRKLHFQGRLLKKFLGFHLPDAPKPQPRVRNYSASSVSSVDSENSILTASPNFRDTSSTGWTRVKNYKQRNLFDEEEKAEEKQDEDPQMFTLKRWPYEPGKNLVSLNDPDFCLDDIMSEDLDPNGMDAALDKFAAEMGAKEGKDEENEDER</sequence>
<dbReference type="AlphaFoldDB" id="A0A1I7SQX0"/>
<evidence type="ECO:0000313" key="2">
    <source>
        <dbReference type="Proteomes" id="UP000095284"/>
    </source>
</evidence>
<organism evidence="2 3">
    <name type="scientific">Bursaphelenchus xylophilus</name>
    <name type="common">Pinewood nematode worm</name>
    <name type="synonym">Aphelenchoides xylophilus</name>
    <dbReference type="NCBI Taxonomy" id="6326"/>
    <lineage>
        <taxon>Eukaryota</taxon>
        <taxon>Metazoa</taxon>
        <taxon>Ecdysozoa</taxon>
        <taxon>Nematoda</taxon>
        <taxon>Chromadorea</taxon>
        <taxon>Rhabditida</taxon>
        <taxon>Tylenchina</taxon>
        <taxon>Tylenchomorpha</taxon>
        <taxon>Aphelenchoidea</taxon>
        <taxon>Aphelenchoididae</taxon>
        <taxon>Bursaphelenchus</taxon>
    </lineage>
</organism>
<reference evidence="3" key="1">
    <citation type="submission" date="2016-11" db="UniProtKB">
        <authorList>
            <consortium name="WormBaseParasite"/>
        </authorList>
    </citation>
    <scope>IDENTIFICATION</scope>
</reference>
<accession>A0A1I7SQX0</accession>
<evidence type="ECO:0000256" key="1">
    <source>
        <dbReference type="SAM" id="MobiDB-lite"/>
    </source>
</evidence>
<proteinExistence type="predicted"/>
<evidence type="ECO:0000313" key="3">
    <source>
        <dbReference type="WBParaSite" id="BXY_1543300.1"/>
    </source>
</evidence>
<protein>
    <submittedName>
        <fullName evidence="3">Protein TSSC4</fullName>
    </submittedName>
</protein>
<name>A0A1I7SQX0_BURXY</name>
<feature type="region of interest" description="Disordered" evidence="1">
    <location>
        <begin position="22"/>
        <end position="53"/>
    </location>
</feature>
<dbReference type="WBParaSite" id="BXY_1543300.1">
    <property type="protein sequence ID" value="BXY_1543300.1"/>
    <property type="gene ID" value="BXY_1543300"/>
</dbReference>
<dbReference type="Proteomes" id="UP000095284">
    <property type="component" value="Unplaced"/>
</dbReference>